<sequence length="65" mass="7812">MLGIYESIQDELRHKSKLLNREKQKTNSLETEIGDLQREFEVDRQDYLESIRRQNQHISLLQAIL</sequence>
<evidence type="ECO:0000256" key="1">
    <source>
        <dbReference type="SAM" id="Coils"/>
    </source>
</evidence>
<dbReference type="AlphaFoldDB" id="A0A564ZE89"/>
<accession>A0A564ZE89</accession>
<name>A0A564ZE89_HYMDI</name>
<keyword evidence="3" id="KW-1185">Reference proteome</keyword>
<evidence type="ECO:0000313" key="2">
    <source>
        <dbReference type="EMBL" id="VUZ57825.1"/>
    </source>
</evidence>
<protein>
    <submittedName>
        <fullName evidence="2">Uncharacterized protein</fullName>
    </submittedName>
</protein>
<keyword evidence="1" id="KW-0175">Coiled coil</keyword>
<dbReference type="EMBL" id="CABIJS010000719">
    <property type="protein sequence ID" value="VUZ57825.1"/>
    <property type="molecule type" value="Genomic_DNA"/>
</dbReference>
<feature type="non-terminal residue" evidence="2">
    <location>
        <position position="65"/>
    </location>
</feature>
<reference evidence="2 3" key="1">
    <citation type="submission" date="2019-07" db="EMBL/GenBank/DDBJ databases">
        <authorList>
            <person name="Jastrzebski P J."/>
            <person name="Paukszto L."/>
            <person name="Jastrzebski P J."/>
        </authorList>
    </citation>
    <scope>NUCLEOTIDE SEQUENCE [LARGE SCALE GENOMIC DNA]</scope>
    <source>
        <strain evidence="2 3">WMS-il1</strain>
    </source>
</reference>
<gene>
    <name evidence="2" type="ORF">WMSIL1_LOCUS15105</name>
</gene>
<dbReference type="Proteomes" id="UP000321570">
    <property type="component" value="Unassembled WGS sequence"/>
</dbReference>
<evidence type="ECO:0000313" key="3">
    <source>
        <dbReference type="Proteomes" id="UP000321570"/>
    </source>
</evidence>
<feature type="coiled-coil region" evidence="1">
    <location>
        <begin position="5"/>
        <end position="39"/>
    </location>
</feature>
<organism evidence="2 3">
    <name type="scientific">Hymenolepis diminuta</name>
    <name type="common">Rat tapeworm</name>
    <dbReference type="NCBI Taxonomy" id="6216"/>
    <lineage>
        <taxon>Eukaryota</taxon>
        <taxon>Metazoa</taxon>
        <taxon>Spiralia</taxon>
        <taxon>Lophotrochozoa</taxon>
        <taxon>Platyhelminthes</taxon>
        <taxon>Cestoda</taxon>
        <taxon>Eucestoda</taxon>
        <taxon>Cyclophyllidea</taxon>
        <taxon>Hymenolepididae</taxon>
        <taxon>Hymenolepis</taxon>
    </lineage>
</organism>
<proteinExistence type="predicted"/>